<dbReference type="GO" id="GO:0006508">
    <property type="term" value="P:proteolysis"/>
    <property type="evidence" value="ECO:0007669"/>
    <property type="project" value="UniProtKB-KW"/>
</dbReference>
<dbReference type="InterPro" id="IPR053974">
    <property type="entry name" value="ERMP1_1-A_TM"/>
</dbReference>
<dbReference type="AlphaFoldDB" id="A0AAV2N1P6"/>
<evidence type="ECO:0000256" key="6">
    <source>
        <dbReference type="ARBA" id="ARBA00022723"/>
    </source>
</evidence>
<sequence>MFQRDGARLRQRTAKRTSVELPYENKIASYLKKQDVLPNETQHLLFVLTFFLFVSFIIIVLERNLPDPITIDTERLYPGRFVAERARNHIVNLTSIGPRIAGSYENEVLAVKFLTTTISNVIKTAHENHRIVLNITKHSGAFPLKFLDGMTNVYRNVQNVIVKVGPHRPTMYSLLLNCHFDTFVESPGGSDDGAGCAVMLEILRIITQSPKILKHSIVFLFNGAEENILQASHGFITQHPWAKKVQTFINLEACGSGGRELLFQAGPHNPWMLEVYAKSVPYPYASSLAQEIFESGIVPGDTDFRIFRDFGKISGVDFAWSKNGYVYHTKFDNVDQIPLGALQRTGDNILALTQGIVFEDHLSDPSMQETRGSLVFFDFLGAFVIRWPQYIASTINIASLITAGYSIYLNMQNARRSIKRWTYMRHVTMCVGVVIISWLASMFSCTLIALILTKLGKVMSWYARPAWLFFLYICPTTFVSMIVFLHIGSRQRKAISSAWILHQMYCDAYAIVWMTILFVCVLFEIRSGFIPLHWVLFPAIGNIVRYYFLNKWRDWKWLCYHLGSLSLSYIQSFYLSLGALYLFIPIMGRSGGSINSEVVIANMLSILFCLLFSFTLPIVLLIKNAERIINVIVGIFLIAIAVLILTPLGFPYSGDPLSPAPERFMIAHTQRQFYDADGSVRYSGTGYWLVDLDMNSPHSVESIVPEVAAATPTVRDCEKELYCGFPYLMPVTTFLWKTSWIPGPAPLISIPTKLEIISKTAKQHTINFTFNVTGPDHMSIILSPYKGIHLEKWSVIDEKPLQGPMWNDRETYFIYYACASDCVPYTFSIELNMSTAQKGPYLSIALAGHFLHGEHQRSLRFKKFLAQFPSWTVITPWTATYTSWEF</sequence>
<dbReference type="GO" id="GO:0005789">
    <property type="term" value="C:endoplasmic reticulum membrane"/>
    <property type="evidence" value="ECO:0007669"/>
    <property type="project" value="UniProtKB-SubCell"/>
</dbReference>
<evidence type="ECO:0000256" key="4">
    <source>
        <dbReference type="ARBA" id="ARBA00022670"/>
    </source>
</evidence>
<evidence type="ECO:0000256" key="3">
    <source>
        <dbReference type="ARBA" id="ARBA00010918"/>
    </source>
</evidence>
<keyword evidence="8" id="KW-0256">Endoplasmic reticulum</keyword>
<feature type="transmembrane region" description="Helical" evidence="15">
    <location>
        <begin position="387"/>
        <end position="408"/>
    </location>
</feature>
<dbReference type="Pfam" id="PF22248">
    <property type="entry name" value="ERMP1_C"/>
    <property type="match status" value="1"/>
</dbReference>
<keyword evidence="10 15" id="KW-1133">Transmembrane helix</keyword>
<evidence type="ECO:0000259" key="16">
    <source>
        <dbReference type="Pfam" id="PF04389"/>
    </source>
</evidence>
<dbReference type="InterPro" id="IPR048024">
    <property type="entry name" value="Fxna-like_M28_dom"/>
</dbReference>
<feature type="domain" description="Endoplasmic reticulum metallopeptidase 1/1-A TM" evidence="18">
    <location>
        <begin position="423"/>
        <end position="640"/>
    </location>
</feature>
<dbReference type="SUPFAM" id="SSF53187">
    <property type="entry name" value="Zn-dependent exopeptidases"/>
    <property type="match status" value="1"/>
</dbReference>
<comment type="subcellular location">
    <subcellularLocation>
        <location evidence="2">Endoplasmic reticulum membrane</location>
        <topology evidence="2">Multi-pass membrane protein</topology>
    </subcellularLocation>
</comment>
<evidence type="ECO:0000256" key="8">
    <source>
        <dbReference type="ARBA" id="ARBA00022824"/>
    </source>
</evidence>
<feature type="transmembrane region" description="Helical" evidence="15">
    <location>
        <begin position="43"/>
        <end position="61"/>
    </location>
</feature>
<feature type="domain" description="Endoplasmic reticulum metallopeptidase 1-like C-terminal" evidence="17">
    <location>
        <begin position="659"/>
        <end position="884"/>
    </location>
</feature>
<evidence type="ECO:0000256" key="1">
    <source>
        <dbReference type="ARBA" id="ARBA00001947"/>
    </source>
</evidence>
<evidence type="ECO:0000256" key="12">
    <source>
        <dbReference type="ARBA" id="ARBA00023136"/>
    </source>
</evidence>
<dbReference type="PANTHER" id="PTHR12147">
    <property type="entry name" value="METALLOPEPTIDASE M28 FAMILY MEMBER"/>
    <property type="match status" value="1"/>
</dbReference>
<proteinExistence type="inferred from homology"/>
<dbReference type="InterPro" id="IPR045175">
    <property type="entry name" value="M28_fam"/>
</dbReference>
<comment type="similarity">
    <text evidence="3">Belongs to the peptidase M28 family.</text>
</comment>
<accession>A0AAV2N1P6</accession>
<organism evidence="19 20">
    <name type="scientific">Lasius platythorax</name>
    <dbReference type="NCBI Taxonomy" id="488582"/>
    <lineage>
        <taxon>Eukaryota</taxon>
        <taxon>Metazoa</taxon>
        <taxon>Ecdysozoa</taxon>
        <taxon>Arthropoda</taxon>
        <taxon>Hexapoda</taxon>
        <taxon>Insecta</taxon>
        <taxon>Pterygota</taxon>
        <taxon>Neoptera</taxon>
        <taxon>Endopterygota</taxon>
        <taxon>Hymenoptera</taxon>
        <taxon>Apocrita</taxon>
        <taxon>Aculeata</taxon>
        <taxon>Formicoidea</taxon>
        <taxon>Formicidae</taxon>
        <taxon>Formicinae</taxon>
        <taxon>Lasius</taxon>
        <taxon>Lasius</taxon>
    </lineage>
</organism>
<dbReference type="CDD" id="cd03875">
    <property type="entry name" value="M28_Fxna_like"/>
    <property type="match status" value="1"/>
</dbReference>
<keyword evidence="13" id="KW-0325">Glycoprotein</keyword>
<evidence type="ECO:0000256" key="14">
    <source>
        <dbReference type="ARBA" id="ARBA00078796"/>
    </source>
</evidence>
<dbReference type="FunFam" id="3.40.630.10:FF:000008">
    <property type="entry name" value="Endoplasmic reticulum metallopeptidase 1"/>
    <property type="match status" value="1"/>
</dbReference>
<feature type="transmembrane region" description="Helical" evidence="15">
    <location>
        <begin position="569"/>
        <end position="587"/>
    </location>
</feature>
<evidence type="ECO:0000313" key="19">
    <source>
        <dbReference type="EMBL" id="CAL1673677.1"/>
    </source>
</evidence>
<protein>
    <recommendedName>
        <fullName evidence="14">FXNA-like protease</fullName>
    </recommendedName>
</protein>
<gene>
    <name evidence="19" type="ORF">LPLAT_LOCUS511</name>
</gene>
<keyword evidence="7" id="KW-0378">Hydrolase</keyword>
<feature type="transmembrane region" description="Helical" evidence="15">
    <location>
        <begin position="531"/>
        <end position="548"/>
    </location>
</feature>
<feature type="domain" description="Peptidase M28" evidence="16">
    <location>
        <begin position="159"/>
        <end position="352"/>
    </location>
</feature>
<feature type="transmembrane region" description="Helical" evidence="15">
    <location>
        <begin position="508"/>
        <end position="525"/>
    </location>
</feature>
<feature type="transmembrane region" description="Helical" evidence="15">
    <location>
        <begin position="429"/>
        <end position="453"/>
    </location>
</feature>
<keyword evidence="9" id="KW-0862">Zinc</keyword>
<keyword evidence="20" id="KW-1185">Reference proteome</keyword>
<evidence type="ECO:0000313" key="20">
    <source>
        <dbReference type="Proteomes" id="UP001497644"/>
    </source>
</evidence>
<keyword evidence="11" id="KW-0482">Metalloprotease</keyword>
<dbReference type="PANTHER" id="PTHR12147:SF22">
    <property type="entry name" value="ENDOPLASMIC RETICULUM METALLOPEPTIDASE 1"/>
    <property type="match status" value="1"/>
</dbReference>
<feature type="transmembrane region" description="Helical" evidence="15">
    <location>
        <begin position="465"/>
        <end position="487"/>
    </location>
</feature>
<keyword evidence="4" id="KW-0645">Protease</keyword>
<dbReference type="GO" id="GO:0046872">
    <property type="term" value="F:metal ion binding"/>
    <property type="evidence" value="ECO:0007669"/>
    <property type="project" value="UniProtKB-KW"/>
</dbReference>
<dbReference type="EMBL" id="OZ034824">
    <property type="protein sequence ID" value="CAL1673677.1"/>
    <property type="molecule type" value="Genomic_DNA"/>
</dbReference>
<keyword evidence="12 15" id="KW-0472">Membrane</keyword>
<evidence type="ECO:0000256" key="5">
    <source>
        <dbReference type="ARBA" id="ARBA00022692"/>
    </source>
</evidence>
<evidence type="ECO:0000256" key="15">
    <source>
        <dbReference type="SAM" id="Phobius"/>
    </source>
</evidence>
<keyword evidence="6" id="KW-0479">Metal-binding</keyword>
<evidence type="ECO:0000259" key="18">
    <source>
        <dbReference type="Pfam" id="PF22249"/>
    </source>
</evidence>
<evidence type="ECO:0000256" key="9">
    <source>
        <dbReference type="ARBA" id="ARBA00022833"/>
    </source>
</evidence>
<dbReference type="Pfam" id="PF22249">
    <property type="entry name" value="ERMP1-TM"/>
    <property type="match status" value="1"/>
</dbReference>
<evidence type="ECO:0000256" key="11">
    <source>
        <dbReference type="ARBA" id="ARBA00023049"/>
    </source>
</evidence>
<dbReference type="Gene3D" id="3.40.630.10">
    <property type="entry name" value="Zn peptidases"/>
    <property type="match status" value="1"/>
</dbReference>
<feature type="transmembrane region" description="Helical" evidence="15">
    <location>
        <begin position="628"/>
        <end position="650"/>
    </location>
</feature>
<name>A0AAV2N1P6_9HYME</name>
<evidence type="ECO:0000256" key="13">
    <source>
        <dbReference type="ARBA" id="ARBA00023180"/>
    </source>
</evidence>
<dbReference type="GO" id="GO:0008235">
    <property type="term" value="F:metalloexopeptidase activity"/>
    <property type="evidence" value="ECO:0007669"/>
    <property type="project" value="InterPro"/>
</dbReference>
<reference evidence="19 20" key="1">
    <citation type="submission" date="2024-04" db="EMBL/GenBank/DDBJ databases">
        <authorList>
            <consortium name="Molecular Ecology Group"/>
        </authorList>
    </citation>
    <scope>NUCLEOTIDE SEQUENCE [LARGE SCALE GENOMIC DNA]</scope>
</reference>
<feature type="transmembrane region" description="Helical" evidence="15">
    <location>
        <begin position="599"/>
        <end position="621"/>
    </location>
</feature>
<dbReference type="Pfam" id="PF04389">
    <property type="entry name" value="Peptidase_M28"/>
    <property type="match status" value="1"/>
</dbReference>
<evidence type="ECO:0000256" key="2">
    <source>
        <dbReference type="ARBA" id="ARBA00004477"/>
    </source>
</evidence>
<dbReference type="Proteomes" id="UP001497644">
    <property type="component" value="Chromosome 1"/>
</dbReference>
<evidence type="ECO:0000259" key="17">
    <source>
        <dbReference type="Pfam" id="PF22248"/>
    </source>
</evidence>
<comment type="cofactor">
    <cofactor evidence="1">
        <name>Zn(2+)</name>
        <dbReference type="ChEBI" id="CHEBI:29105"/>
    </cofactor>
</comment>
<dbReference type="InterPro" id="IPR053973">
    <property type="entry name" value="ERMP1-like_C"/>
</dbReference>
<evidence type="ECO:0000256" key="10">
    <source>
        <dbReference type="ARBA" id="ARBA00022989"/>
    </source>
</evidence>
<keyword evidence="5 15" id="KW-0812">Transmembrane</keyword>
<dbReference type="InterPro" id="IPR007484">
    <property type="entry name" value="Peptidase_M28"/>
</dbReference>
<evidence type="ECO:0000256" key="7">
    <source>
        <dbReference type="ARBA" id="ARBA00022801"/>
    </source>
</evidence>